<dbReference type="SUPFAM" id="SSF54631">
    <property type="entry name" value="CBS-domain pair"/>
    <property type="match status" value="1"/>
</dbReference>
<keyword evidence="3" id="KW-1185">Reference proteome</keyword>
<accession>A0ABX8U2A1</accession>
<dbReference type="InterPro" id="IPR000644">
    <property type="entry name" value="CBS_dom"/>
</dbReference>
<evidence type="ECO:0000313" key="3">
    <source>
        <dbReference type="Proteomes" id="UP000824681"/>
    </source>
</evidence>
<dbReference type="EMBL" id="CP068985">
    <property type="protein sequence ID" value="QYC41835.1"/>
    <property type="molecule type" value="Genomic_DNA"/>
</dbReference>
<dbReference type="Pfam" id="PF00571">
    <property type="entry name" value="CBS"/>
    <property type="match status" value="1"/>
</dbReference>
<dbReference type="Proteomes" id="UP000824681">
    <property type="component" value="Chromosome"/>
</dbReference>
<dbReference type="InterPro" id="IPR046342">
    <property type="entry name" value="CBS_dom_sf"/>
</dbReference>
<dbReference type="Gene3D" id="3.10.580.10">
    <property type="entry name" value="CBS-domain"/>
    <property type="match status" value="1"/>
</dbReference>
<feature type="domain" description="CBS" evidence="1">
    <location>
        <begin position="5"/>
        <end position="56"/>
    </location>
</feature>
<protein>
    <recommendedName>
        <fullName evidence="1">CBS domain-containing protein</fullName>
    </recommendedName>
</protein>
<dbReference type="RefSeq" id="WP_157383043.1">
    <property type="nucleotide sequence ID" value="NZ_CP068985.1"/>
</dbReference>
<name>A0ABX8U2A1_9ACTN</name>
<sequence>MSIEVQDVMGRAAVAVPADASFAGVVAAMERFTVGAVTVTDAGLRATGVVSEDDLLLKEIGQVRQGVVGEVVPSAGDLVVVVPSLM</sequence>
<reference evidence="2 3" key="1">
    <citation type="journal article" date="2021" name="ACS Chem. Biol.">
        <title>Genomic-Led Discovery of a Novel Glycopeptide Antibiotic by Nonomuraea coxensis DSM 45129.</title>
        <authorList>
            <person name="Yushchuk O."/>
            <person name="Vior N.M."/>
            <person name="Andreo-Vidal A."/>
            <person name="Berini F."/>
            <person name="Ruckert C."/>
            <person name="Busche T."/>
            <person name="Binda E."/>
            <person name="Kalinowski J."/>
            <person name="Truman A.W."/>
            <person name="Marinelli F."/>
        </authorList>
    </citation>
    <scope>NUCLEOTIDE SEQUENCE [LARGE SCALE GENOMIC DNA]</scope>
    <source>
        <strain evidence="2 3">DSM 45129</strain>
    </source>
</reference>
<organism evidence="2 3">
    <name type="scientific">Nonomuraea coxensis DSM 45129</name>
    <dbReference type="NCBI Taxonomy" id="1122611"/>
    <lineage>
        <taxon>Bacteria</taxon>
        <taxon>Bacillati</taxon>
        <taxon>Actinomycetota</taxon>
        <taxon>Actinomycetes</taxon>
        <taxon>Streptosporangiales</taxon>
        <taxon>Streptosporangiaceae</taxon>
        <taxon>Nonomuraea</taxon>
    </lineage>
</organism>
<evidence type="ECO:0000313" key="2">
    <source>
        <dbReference type="EMBL" id="QYC41835.1"/>
    </source>
</evidence>
<proteinExistence type="predicted"/>
<evidence type="ECO:0000259" key="1">
    <source>
        <dbReference type="Pfam" id="PF00571"/>
    </source>
</evidence>
<gene>
    <name evidence="2" type="ORF">Nocox_21145</name>
</gene>